<keyword evidence="1 2" id="KW-0238">DNA-binding</keyword>
<dbReference type="InterPro" id="IPR001647">
    <property type="entry name" value="HTH_TetR"/>
</dbReference>
<dbReference type="Gene3D" id="1.10.357.10">
    <property type="entry name" value="Tetracycline Repressor, domain 2"/>
    <property type="match status" value="1"/>
</dbReference>
<gene>
    <name evidence="4" type="ORF">AZF00_10910</name>
</gene>
<evidence type="ECO:0000313" key="4">
    <source>
        <dbReference type="EMBL" id="AMO68775.1"/>
    </source>
</evidence>
<evidence type="ECO:0000256" key="2">
    <source>
        <dbReference type="PROSITE-ProRule" id="PRU00335"/>
    </source>
</evidence>
<dbReference type="InterPro" id="IPR009057">
    <property type="entry name" value="Homeodomain-like_sf"/>
</dbReference>
<dbReference type="GO" id="GO:0003677">
    <property type="term" value="F:DNA binding"/>
    <property type="evidence" value="ECO:0007669"/>
    <property type="project" value="UniProtKB-UniRule"/>
</dbReference>
<dbReference type="Pfam" id="PF00440">
    <property type="entry name" value="TetR_N"/>
    <property type="match status" value="1"/>
</dbReference>
<dbReference type="EMBL" id="CP014544">
    <property type="protein sequence ID" value="AMO68775.1"/>
    <property type="molecule type" value="Genomic_DNA"/>
</dbReference>
<evidence type="ECO:0000256" key="1">
    <source>
        <dbReference type="ARBA" id="ARBA00023125"/>
    </source>
</evidence>
<accession>A0A127M6E1</accession>
<evidence type="ECO:0000313" key="5">
    <source>
        <dbReference type="Proteomes" id="UP000074119"/>
    </source>
</evidence>
<reference evidence="4 5" key="1">
    <citation type="submission" date="2015-12" db="EMBL/GenBank/DDBJ databases">
        <authorList>
            <person name="Shamseldin A."/>
            <person name="Moawad H."/>
            <person name="Abd El-Rahim W.M."/>
            <person name="Sadowsky M.J."/>
        </authorList>
    </citation>
    <scope>NUCLEOTIDE SEQUENCE [LARGE SCALE GENOMIC DNA]</scope>
    <source>
        <strain evidence="4 5">SM2</strain>
    </source>
</reference>
<proteinExistence type="predicted"/>
<evidence type="ECO:0000259" key="3">
    <source>
        <dbReference type="PROSITE" id="PS50977"/>
    </source>
</evidence>
<name>A0A127M6E1_9GAMM</name>
<protein>
    <recommendedName>
        <fullName evidence="3">HTH tetR-type domain-containing protein</fullName>
    </recommendedName>
</protein>
<dbReference type="STRING" id="1470434.AZF00_10910"/>
<dbReference type="RefSeq" id="WP_008249477.1">
    <property type="nucleotide sequence ID" value="NZ_CP014544.1"/>
</dbReference>
<feature type="domain" description="HTH tetR-type" evidence="3">
    <location>
        <begin position="17"/>
        <end position="77"/>
    </location>
</feature>
<feature type="DNA-binding region" description="H-T-H motif" evidence="2">
    <location>
        <begin position="40"/>
        <end position="59"/>
    </location>
</feature>
<dbReference type="Proteomes" id="UP000074119">
    <property type="component" value="Chromosome"/>
</dbReference>
<dbReference type="PROSITE" id="PS50977">
    <property type="entry name" value="HTH_TETR_2"/>
    <property type="match status" value="1"/>
</dbReference>
<organism evidence="4 5">
    <name type="scientific">Zhongshania aliphaticivorans</name>
    <dbReference type="NCBI Taxonomy" id="1470434"/>
    <lineage>
        <taxon>Bacteria</taxon>
        <taxon>Pseudomonadati</taxon>
        <taxon>Pseudomonadota</taxon>
        <taxon>Gammaproteobacteria</taxon>
        <taxon>Cellvibrionales</taxon>
        <taxon>Spongiibacteraceae</taxon>
        <taxon>Zhongshania</taxon>
    </lineage>
</organism>
<dbReference type="SUPFAM" id="SSF46689">
    <property type="entry name" value="Homeodomain-like"/>
    <property type="match status" value="1"/>
</dbReference>
<dbReference type="AlphaFoldDB" id="A0A127M6E1"/>
<sequence>MNASKKPPTKVAGRPKKVTHQQIVDAALLTMEQEGFKSLSLRALARQLGINHATLYNYVDNIEAVERDALSALMTRIPVPDKNNPQPLRQQLIEHLLAVRKTQIVYPKFCHAPAGTSAWKIHMRCLVRVQQACCENDEQLEDVAIAYNALIGLIATNAERTRTTGRTVPIQADIEAIAALPRDEFEPLFRPLVQNGKYSLRISSFVHRLDYLISCLIPHLPPIDDELLISMQALVSE</sequence>
<dbReference type="KEGG" id="zal:AZF00_10910"/>